<gene>
    <name evidence="2" type="ORF">HYN69_07045</name>
</gene>
<dbReference type="RefSeq" id="WP_108435119.1">
    <property type="nucleotide sequence ID" value="NZ_CP028918.1"/>
</dbReference>
<keyword evidence="3" id="KW-1185">Reference proteome</keyword>
<dbReference type="AlphaFoldDB" id="A0A2S0UKK9"/>
<organism evidence="2 3">
    <name type="scientific">Paragemmobacter aquarius</name>
    <dbReference type="NCBI Taxonomy" id="2169400"/>
    <lineage>
        <taxon>Bacteria</taxon>
        <taxon>Pseudomonadati</taxon>
        <taxon>Pseudomonadota</taxon>
        <taxon>Alphaproteobacteria</taxon>
        <taxon>Rhodobacterales</taxon>
        <taxon>Paracoccaceae</taxon>
        <taxon>Paragemmobacter</taxon>
    </lineage>
</organism>
<proteinExistence type="predicted"/>
<evidence type="ECO:0000313" key="3">
    <source>
        <dbReference type="Proteomes" id="UP000244496"/>
    </source>
</evidence>
<evidence type="ECO:0000313" key="2">
    <source>
        <dbReference type="EMBL" id="AWB48300.1"/>
    </source>
</evidence>
<dbReference type="PANTHER" id="PTHR34310">
    <property type="entry name" value="DUF427 DOMAIN PROTEIN (AFU_ORTHOLOGUE AFUA_3G02220)"/>
    <property type="match status" value="1"/>
</dbReference>
<dbReference type="EMBL" id="CP028918">
    <property type="protein sequence ID" value="AWB48300.1"/>
    <property type="molecule type" value="Genomic_DNA"/>
</dbReference>
<evidence type="ECO:0000259" key="1">
    <source>
        <dbReference type="Pfam" id="PF04248"/>
    </source>
</evidence>
<dbReference type="InterPro" id="IPR007361">
    <property type="entry name" value="DUF427"/>
</dbReference>
<accession>A0A2S0UKK9</accession>
<dbReference type="Gene3D" id="2.170.150.40">
    <property type="entry name" value="Domain of unknown function (DUF427)"/>
    <property type="match status" value="1"/>
</dbReference>
<sequence length="111" mass="12124">MTTITIRPAAGSYTIRAKGAILGETSRAVELLEGGRAPVIYVPREDMAMAFLDPSDRQTTCPHKGVASYYSVATPEGRLQDVVWSYENPKPGAEGIKGYLAFYPDVMVQRV</sequence>
<protein>
    <recommendedName>
        <fullName evidence="1">DUF427 domain-containing protein</fullName>
    </recommendedName>
</protein>
<name>A0A2S0UKK9_9RHOB</name>
<dbReference type="PANTHER" id="PTHR34310:SF9">
    <property type="entry name" value="BLR5716 PROTEIN"/>
    <property type="match status" value="1"/>
</dbReference>
<dbReference type="Proteomes" id="UP000244496">
    <property type="component" value="Chromosome"/>
</dbReference>
<dbReference type="InterPro" id="IPR038694">
    <property type="entry name" value="DUF427_sf"/>
</dbReference>
<reference evidence="2 3" key="1">
    <citation type="submission" date="2018-04" db="EMBL/GenBank/DDBJ databases">
        <title>Genome sequencing of Gemmobacter.</title>
        <authorList>
            <person name="Yi H."/>
            <person name="Baek M.-G."/>
        </authorList>
    </citation>
    <scope>NUCLEOTIDE SEQUENCE [LARGE SCALE GENOMIC DNA]</scope>
    <source>
        <strain evidence="2 3">HYN0069</strain>
    </source>
</reference>
<dbReference type="KEGG" id="geh:HYN69_07045"/>
<feature type="domain" description="DUF427" evidence="1">
    <location>
        <begin position="14"/>
        <end position="105"/>
    </location>
</feature>
<dbReference type="Pfam" id="PF04248">
    <property type="entry name" value="NTP_transf_9"/>
    <property type="match status" value="1"/>
</dbReference>
<dbReference type="OrthoDB" id="9815163at2"/>